<evidence type="ECO:0000313" key="3">
    <source>
        <dbReference type="Proteomes" id="UP000462931"/>
    </source>
</evidence>
<dbReference type="InterPro" id="IPR019619">
    <property type="entry name" value="DUF2490"/>
</dbReference>
<dbReference type="AlphaFoldDB" id="A0A7K0FSS7"/>
<gene>
    <name evidence="2" type="ORF">GJJ64_14215</name>
</gene>
<reference evidence="2 3" key="1">
    <citation type="submission" date="2019-11" db="EMBL/GenBank/DDBJ databases">
        <authorList>
            <person name="Cheng Q."/>
            <person name="Yang Z."/>
        </authorList>
    </citation>
    <scope>NUCLEOTIDE SEQUENCE [LARGE SCALE GENOMIC DNA]</scope>
    <source>
        <strain evidence="2 3">HX-22-1</strain>
    </source>
</reference>
<keyword evidence="3" id="KW-1185">Reference proteome</keyword>
<organism evidence="2 3">
    <name type="scientific">Pedobacter puniceum</name>
    <dbReference type="NCBI Taxonomy" id="2666136"/>
    <lineage>
        <taxon>Bacteria</taxon>
        <taxon>Pseudomonadati</taxon>
        <taxon>Bacteroidota</taxon>
        <taxon>Sphingobacteriia</taxon>
        <taxon>Sphingobacteriales</taxon>
        <taxon>Sphingobacteriaceae</taxon>
        <taxon>Pedobacter</taxon>
    </lineage>
</organism>
<dbReference type="RefSeq" id="WP_154288436.1">
    <property type="nucleotide sequence ID" value="NZ_WKJI01000004.1"/>
</dbReference>
<feature type="signal peptide" evidence="1">
    <location>
        <begin position="1"/>
        <end position="21"/>
    </location>
</feature>
<evidence type="ECO:0000256" key="1">
    <source>
        <dbReference type="SAM" id="SignalP"/>
    </source>
</evidence>
<sequence>MFSKKIFLFYILLLSNVYAEAQPLENWMSFRIAKKINNKFAASVEYMPRYTGFFDKEQLWLLRPDIKYNVNNNLELGVGYAYFETSQQAFYSKENRFYIQANYKKSVGCFNTINRLRIEQRFFDEHANLSSNLRVRFQINFIKKILKLSEQSDLSLIFGDEIMYNARENAVSSHFDQNRMHLGFQFSLGKELKMSPFYQFTQQESFKGKDRFISALRVNTIYSF</sequence>
<evidence type="ECO:0000313" key="2">
    <source>
        <dbReference type="EMBL" id="MRX48350.1"/>
    </source>
</evidence>
<keyword evidence="1" id="KW-0732">Signal</keyword>
<proteinExistence type="predicted"/>
<dbReference type="EMBL" id="WKJI01000004">
    <property type="protein sequence ID" value="MRX48350.1"/>
    <property type="molecule type" value="Genomic_DNA"/>
</dbReference>
<dbReference type="Proteomes" id="UP000462931">
    <property type="component" value="Unassembled WGS sequence"/>
</dbReference>
<feature type="chain" id="PRO_5029836695" evidence="1">
    <location>
        <begin position="22"/>
        <end position="224"/>
    </location>
</feature>
<accession>A0A7K0FSS7</accession>
<comment type="caution">
    <text evidence="2">The sequence shown here is derived from an EMBL/GenBank/DDBJ whole genome shotgun (WGS) entry which is preliminary data.</text>
</comment>
<protein>
    <submittedName>
        <fullName evidence="2">DUF2490 domain-containing protein</fullName>
    </submittedName>
</protein>
<dbReference type="Pfam" id="PF10677">
    <property type="entry name" value="DUF2490"/>
    <property type="match status" value="1"/>
</dbReference>
<name>A0A7K0FSS7_9SPHI</name>